<proteinExistence type="predicted"/>
<dbReference type="AlphaFoldDB" id="A0A9P7A5G0"/>
<gene>
    <name evidence="1" type="ORF">EV702DRAFT_506755</name>
</gene>
<accession>A0A9P7A5G0</accession>
<evidence type="ECO:0000313" key="2">
    <source>
        <dbReference type="Proteomes" id="UP000714275"/>
    </source>
</evidence>
<organism evidence="1 2">
    <name type="scientific">Suillus placidus</name>
    <dbReference type="NCBI Taxonomy" id="48579"/>
    <lineage>
        <taxon>Eukaryota</taxon>
        <taxon>Fungi</taxon>
        <taxon>Dikarya</taxon>
        <taxon>Basidiomycota</taxon>
        <taxon>Agaricomycotina</taxon>
        <taxon>Agaricomycetes</taxon>
        <taxon>Agaricomycetidae</taxon>
        <taxon>Boletales</taxon>
        <taxon>Suillineae</taxon>
        <taxon>Suillaceae</taxon>
        <taxon>Suillus</taxon>
    </lineage>
</organism>
<dbReference type="OrthoDB" id="2602126at2759"/>
<protein>
    <submittedName>
        <fullName evidence="1">Uncharacterized protein</fullName>
    </submittedName>
</protein>
<sequence length="158" mass="18157">MDAYYSRTQSTRSLNITHAATMPAYREHCLRCHKDFSVNYPSACVVPHVFDSRCDPLRLYSGEFQWMSECCGGYGTVTEEEPGSGAFRMMELTACYRGPHTTYKDVVRLQYNGVSILRCKHNGSGKCMRNHLTQRNRPVFDKEVIYCDGDEQDRHHDG</sequence>
<comment type="caution">
    <text evidence="1">The sequence shown here is derived from an EMBL/GenBank/DDBJ whole genome shotgun (WGS) entry which is preliminary data.</text>
</comment>
<evidence type="ECO:0000313" key="1">
    <source>
        <dbReference type="EMBL" id="KAG1782075.1"/>
    </source>
</evidence>
<keyword evidence="2" id="KW-1185">Reference proteome</keyword>
<dbReference type="EMBL" id="JABBWD010000004">
    <property type="protein sequence ID" value="KAG1782075.1"/>
    <property type="molecule type" value="Genomic_DNA"/>
</dbReference>
<reference evidence="1" key="1">
    <citation type="journal article" date="2020" name="New Phytol.">
        <title>Comparative genomics reveals dynamic genome evolution in host specialist ectomycorrhizal fungi.</title>
        <authorList>
            <person name="Lofgren L.A."/>
            <person name="Nguyen N.H."/>
            <person name="Vilgalys R."/>
            <person name="Ruytinx J."/>
            <person name="Liao H.L."/>
            <person name="Branco S."/>
            <person name="Kuo A."/>
            <person name="LaButti K."/>
            <person name="Lipzen A."/>
            <person name="Andreopoulos W."/>
            <person name="Pangilinan J."/>
            <person name="Riley R."/>
            <person name="Hundley H."/>
            <person name="Na H."/>
            <person name="Barry K."/>
            <person name="Grigoriev I.V."/>
            <person name="Stajich J.E."/>
            <person name="Kennedy P.G."/>
        </authorList>
    </citation>
    <scope>NUCLEOTIDE SEQUENCE</scope>
    <source>
        <strain evidence="1">DOB743</strain>
    </source>
</reference>
<dbReference type="Proteomes" id="UP000714275">
    <property type="component" value="Unassembled WGS sequence"/>
</dbReference>
<name>A0A9P7A5G0_9AGAM</name>